<dbReference type="Pfam" id="PF20598">
    <property type="entry name" value="DUF6795"/>
    <property type="match status" value="1"/>
</dbReference>
<dbReference type="InterPro" id="IPR046474">
    <property type="entry name" value="DUF6795"/>
</dbReference>
<dbReference type="RefSeq" id="WP_206998968.1">
    <property type="nucleotide sequence ID" value="NZ_JAEKJR010000001.1"/>
</dbReference>
<feature type="chain" id="PRO_5046188517" description="DUF6795 domain-containing protein" evidence="1">
    <location>
        <begin position="26"/>
        <end position="171"/>
    </location>
</feature>
<feature type="signal peptide" evidence="1">
    <location>
        <begin position="1"/>
        <end position="25"/>
    </location>
</feature>
<evidence type="ECO:0000256" key="1">
    <source>
        <dbReference type="SAM" id="SignalP"/>
    </source>
</evidence>
<evidence type="ECO:0000313" key="3">
    <source>
        <dbReference type="EMBL" id="MBN8429841.1"/>
    </source>
</evidence>
<accession>A0ABS3E3H2</accession>
<evidence type="ECO:0000313" key="4">
    <source>
        <dbReference type="Proteomes" id="UP000664293"/>
    </source>
</evidence>
<keyword evidence="1" id="KW-0732">Signal</keyword>
<organism evidence="3 4">
    <name type="scientific">Microbulbifer salipaludis</name>
    <dbReference type="NCBI Taxonomy" id="187980"/>
    <lineage>
        <taxon>Bacteria</taxon>
        <taxon>Pseudomonadati</taxon>
        <taxon>Pseudomonadota</taxon>
        <taxon>Gammaproteobacteria</taxon>
        <taxon>Cellvibrionales</taxon>
        <taxon>Microbulbiferaceae</taxon>
        <taxon>Microbulbifer</taxon>
    </lineage>
</organism>
<evidence type="ECO:0000259" key="2">
    <source>
        <dbReference type="Pfam" id="PF20598"/>
    </source>
</evidence>
<protein>
    <recommendedName>
        <fullName evidence="2">DUF6795 domain-containing protein</fullName>
    </recommendedName>
</protein>
<dbReference type="Proteomes" id="UP000664293">
    <property type="component" value="Unassembled WGS sequence"/>
</dbReference>
<sequence length="171" mass="19312">MQKFLIALPAALLILSLPWPGAAMSKMNPLKACTFSEMEISILFKGAPARGAKITRTIEWKQERTDQFTTDDHGHVTLPAEFENHLLKAFPMEFVSAQHLAVQFEGKEYEIWNYAKRDADLNSEMYGAPLQLTCELTSEPKTQRAFGSIVGTRCTWQPKNNSTINAEKEFT</sequence>
<keyword evidence="4" id="KW-1185">Reference proteome</keyword>
<dbReference type="EMBL" id="JAEKJR010000001">
    <property type="protein sequence ID" value="MBN8429841.1"/>
    <property type="molecule type" value="Genomic_DNA"/>
</dbReference>
<feature type="domain" description="DUF6795" evidence="2">
    <location>
        <begin position="39"/>
        <end position="139"/>
    </location>
</feature>
<reference evidence="3 4" key="1">
    <citation type="submission" date="2020-12" db="EMBL/GenBank/DDBJ databases">
        <title>Oil enriched cultivation method for isolating marine PHA-producing bacteria.</title>
        <authorList>
            <person name="Zheng W."/>
            <person name="Yu S."/>
            <person name="Huang Y."/>
        </authorList>
    </citation>
    <scope>NUCLEOTIDE SEQUENCE [LARGE SCALE GENOMIC DNA]</scope>
    <source>
        <strain evidence="3 4">SN0-2</strain>
    </source>
</reference>
<proteinExistence type="predicted"/>
<gene>
    <name evidence="3" type="ORF">JF535_03140</name>
</gene>
<comment type="caution">
    <text evidence="3">The sequence shown here is derived from an EMBL/GenBank/DDBJ whole genome shotgun (WGS) entry which is preliminary data.</text>
</comment>
<name>A0ABS3E3H2_9GAMM</name>